<evidence type="ECO:0000256" key="1">
    <source>
        <dbReference type="SAM" id="Coils"/>
    </source>
</evidence>
<protein>
    <submittedName>
        <fullName evidence="2">Uncharacterized protein</fullName>
    </submittedName>
</protein>
<feature type="coiled-coil region" evidence="1">
    <location>
        <begin position="80"/>
        <end position="140"/>
    </location>
</feature>
<comment type="caution">
    <text evidence="2">The sequence shown here is derived from an EMBL/GenBank/DDBJ whole genome shotgun (WGS) entry which is preliminary data.</text>
</comment>
<organism evidence="2">
    <name type="scientific">marine sediment metagenome</name>
    <dbReference type="NCBI Taxonomy" id="412755"/>
    <lineage>
        <taxon>unclassified sequences</taxon>
        <taxon>metagenomes</taxon>
        <taxon>ecological metagenomes</taxon>
    </lineage>
</organism>
<evidence type="ECO:0000313" key="2">
    <source>
        <dbReference type="EMBL" id="GAG15253.1"/>
    </source>
</evidence>
<proteinExistence type="predicted"/>
<reference evidence="2" key="1">
    <citation type="journal article" date="2014" name="Front. Microbiol.">
        <title>High frequency of phylogenetically diverse reductive dehalogenase-homologous genes in deep subseafloor sedimentary metagenomes.</title>
        <authorList>
            <person name="Kawai M."/>
            <person name="Futagami T."/>
            <person name="Toyoda A."/>
            <person name="Takaki Y."/>
            <person name="Nishi S."/>
            <person name="Hori S."/>
            <person name="Arai W."/>
            <person name="Tsubouchi T."/>
            <person name="Morono Y."/>
            <person name="Uchiyama I."/>
            <person name="Ito T."/>
            <person name="Fujiyama A."/>
            <person name="Inagaki F."/>
            <person name="Takami H."/>
        </authorList>
    </citation>
    <scope>NUCLEOTIDE SEQUENCE</scope>
    <source>
        <strain evidence="2">Expedition CK06-06</strain>
    </source>
</reference>
<feature type="non-terminal residue" evidence="2">
    <location>
        <position position="1"/>
    </location>
</feature>
<accession>X0VS09</accession>
<keyword evidence="1" id="KW-0175">Coiled coil</keyword>
<gene>
    <name evidence="2" type="ORF">S01H1_54134</name>
</gene>
<dbReference type="EMBL" id="BARS01035106">
    <property type="protein sequence ID" value="GAG15253.1"/>
    <property type="molecule type" value="Genomic_DNA"/>
</dbReference>
<sequence>EQLKKSSIVVSVYGKRDIDIRTFRTMNILEYRYYIDLAEYFHAKTWDFRDDPDDFIQAIRSYEKAKRLLLETQGQDNGKIEQINEKIKQLQEDREVWTKEVQSRQKLKSLELQVAVEARLKDLEDNFDINSRQINETIERLDKIITGMENNQQSLGDSISEIDKNVSRQLRTLQGQIETNRRLINRLNYFWDYPERQE</sequence>
<dbReference type="AlphaFoldDB" id="X0VS09"/>
<name>X0VS09_9ZZZZ</name>